<dbReference type="PROSITE" id="PS00086">
    <property type="entry name" value="CYTOCHROME_P450"/>
    <property type="match status" value="1"/>
</dbReference>
<evidence type="ECO:0000256" key="7">
    <source>
        <dbReference type="PIRSR" id="PIRSR602401-1"/>
    </source>
</evidence>
<dbReference type="InterPro" id="IPR017972">
    <property type="entry name" value="Cyt_P450_CS"/>
</dbReference>
<dbReference type="SUPFAM" id="SSF48264">
    <property type="entry name" value="Cytochrome P450"/>
    <property type="match status" value="1"/>
</dbReference>
<evidence type="ECO:0000256" key="1">
    <source>
        <dbReference type="ARBA" id="ARBA00010617"/>
    </source>
</evidence>
<proteinExistence type="inferred from homology"/>
<accession>A0A7J7K8G8</accession>
<comment type="cofactor">
    <cofactor evidence="7">
        <name>heme</name>
        <dbReference type="ChEBI" id="CHEBI:30413"/>
    </cofactor>
</comment>
<dbReference type="GO" id="GO:0005506">
    <property type="term" value="F:iron ion binding"/>
    <property type="evidence" value="ECO:0007669"/>
    <property type="project" value="InterPro"/>
</dbReference>
<evidence type="ECO:0000256" key="6">
    <source>
        <dbReference type="ARBA" id="ARBA00023033"/>
    </source>
</evidence>
<dbReference type="InterPro" id="IPR002401">
    <property type="entry name" value="Cyt_P450_E_grp-I"/>
</dbReference>
<evidence type="ECO:0000256" key="4">
    <source>
        <dbReference type="ARBA" id="ARBA00023002"/>
    </source>
</evidence>
<dbReference type="GO" id="GO:0004508">
    <property type="term" value="F:steroid 17-alpha-monooxygenase activity"/>
    <property type="evidence" value="ECO:0007669"/>
    <property type="project" value="TreeGrafter"/>
</dbReference>
<dbReference type="InterPro" id="IPR001128">
    <property type="entry name" value="Cyt_P450"/>
</dbReference>
<dbReference type="EMBL" id="VXIV02001046">
    <property type="protein sequence ID" value="KAF6034557.1"/>
    <property type="molecule type" value="Genomic_DNA"/>
</dbReference>
<dbReference type="InterPro" id="IPR036396">
    <property type="entry name" value="Cyt_P450_sf"/>
</dbReference>
<dbReference type="Proteomes" id="UP000593567">
    <property type="component" value="Unassembled WGS sequence"/>
</dbReference>
<name>A0A7J7K8G8_BUGNE</name>
<dbReference type="PANTHER" id="PTHR24289:SF1">
    <property type="entry name" value="STEROID 17-ALPHA-HYDROXYLASE_17,20 LYASE"/>
    <property type="match status" value="1"/>
</dbReference>
<keyword evidence="2 7" id="KW-0349">Heme</keyword>
<keyword evidence="4 8" id="KW-0560">Oxidoreductase</keyword>
<gene>
    <name evidence="9" type="ORF">EB796_007134</name>
</gene>
<dbReference type="Gene3D" id="1.10.630.10">
    <property type="entry name" value="Cytochrome P450"/>
    <property type="match status" value="1"/>
</dbReference>
<dbReference type="PANTHER" id="PTHR24289">
    <property type="entry name" value="STEROID 17-ALPHA-HYDROXYLASE/17,20 LYASE"/>
    <property type="match status" value="1"/>
</dbReference>
<reference evidence="9" key="1">
    <citation type="submission" date="2020-06" db="EMBL/GenBank/DDBJ databases">
        <title>Draft genome of Bugula neritina, a colonial animal packing powerful symbionts and potential medicines.</title>
        <authorList>
            <person name="Rayko M."/>
        </authorList>
    </citation>
    <scope>NUCLEOTIDE SEQUENCE [LARGE SCALE GENOMIC DNA]</scope>
    <source>
        <strain evidence="9">Kwan_BN1</strain>
    </source>
</reference>
<organism evidence="9 10">
    <name type="scientific">Bugula neritina</name>
    <name type="common">Brown bryozoan</name>
    <name type="synonym">Sertularia neritina</name>
    <dbReference type="NCBI Taxonomy" id="10212"/>
    <lineage>
        <taxon>Eukaryota</taxon>
        <taxon>Metazoa</taxon>
        <taxon>Spiralia</taxon>
        <taxon>Lophotrochozoa</taxon>
        <taxon>Bryozoa</taxon>
        <taxon>Gymnolaemata</taxon>
        <taxon>Cheilostomatida</taxon>
        <taxon>Flustrina</taxon>
        <taxon>Buguloidea</taxon>
        <taxon>Bugulidae</taxon>
        <taxon>Bugula</taxon>
    </lineage>
</organism>
<comment type="caution">
    <text evidence="9">The sequence shown here is derived from an EMBL/GenBank/DDBJ whole genome shotgun (WGS) entry which is preliminary data.</text>
</comment>
<evidence type="ECO:0008006" key="11">
    <source>
        <dbReference type="Google" id="ProtNLM"/>
    </source>
</evidence>
<dbReference type="GO" id="GO:0042446">
    <property type="term" value="P:hormone biosynthetic process"/>
    <property type="evidence" value="ECO:0007669"/>
    <property type="project" value="TreeGrafter"/>
</dbReference>
<evidence type="ECO:0000313" key="10">
    <source>
        <dbReference type="Proteomes" id="UP000593567"/>
    </source>
</evidence>
<dbReference type="GO" id="GO:0020037">
    <property type="term" value="F:heme binding"/>
    <property type="evidence" value="ECO:0007669"/>
    <property type="project" value="InterPro"/>
</dbReference>
<evidence type="ECO:0000256" key="5">
    <source>
        <dbReference type="ARBA" id="ARBA00023004"/>
    </source>
</evidence>
<dbReference type="Pfam" id="PF00067">
    <property type="entry name" value="p450"/>
    <property type="match status" value="1"/>
</dbReference>
<evidence type="ECO:0000256" key="8">
    <source>
        <dbReference type="RuleBase" id="RU000461"/>
    </source>
</evidence>
<evidence type="ECO:0000256" key="3">
    <source>
        <dbReference type="ARBA" id="ARBA00022723"/>
    </source>
</evidence>
<protein>
    <recommendedName>
        <fullName evidence="11">Cytochrome P450</fullName>
    </recommendedName>
</protein>
<dbReference type="AlphaFoldDB" id="A0A7J7K8G8"/>
<dbReference type="GO" id="GO:0042448">
    <property type="term" value="P:progesterone metabolic process"/>
    <property type="evidence" value="ECO:0007669"/>
    <property type="project" value="TreeGrafter"/>
</dbReference>
<evidence type="ECO:0000256" key="2">
    <source>
        <dbReference type="ARBA" id="ARBA00022617"/>
    </source>
</evidence>
<comment type="similarity">
    <text evidence="1 8">Belongs to the cytochrome P450 family.</text>
</comment>
<evidence type="ECO:0000313" key="9">
    <source>
        <dbReference type="EMBL" id="KAF6034557.1"/>
    </source>
</evidence>
<feature type="binding site" description="axial binding residue" evidence="7">
    <location>
        <position position="331"/>
    </location>
    <ligand>
        <name>heme</name>
        <dbReference type="ChEBI" id="CHEBI:30413"/>
    </ligand>
    <ligandPart>
        <name>Fe</name>
        <dbReference type="ChEBI" id="CHEBI:18248"/>
    </ligandPart>
</feature>
<keyword evidence="3 7" id="KW-0479">Metal-binding</keyword>
<dbReference type="OrthoDB" id="6141112at2759"/>
<keyword evidence="6 8" id="KW-0503">Monooxygenase</keyword>
<keyword evidence="5 7" id="KW-0408">Iron</keyword>
<dbReference type="PRINTS" id="PR00463">
    <property type="entry name" value="EP450I"/>
</dbReference>
<sequence>MNRGYQQRRHYAIKAIKAYGEGVAHLEDIIQSITITLIDDITKQDGRPMDVDQLLYGFLCCVMASLLYGEEYAYDDPVCQSISKMTAEVLKAIDPVSLGSLLDSFPVLFRQNIFLKETLMQIQQTQNYVNETLHKKITEYKAEFDENCLKGILDQLILIQKQEVGTDDPVMDDGTIQGIMMDLVVGGMETSHTVLCQAFHDFFHEPDLQKRLQDEIDSQFEPSHIITLKDRPNLPLLQAYIYENLRYKTVLPILVPHRAIRDTKLAGYKIPANTFVLVNAFYTSHNPSVYKDPFTIKPERFLDEHGTVVPPGHPARYNSVGLSFGSGMKGCIGKNLAESRIFLFLANILQKFTVLPDGNLLDRDVRNYKLVTILRPPSLSAKFIRRQ</sequence>
<keyword evidence="10" id="KW-1185">Reference proteome</keyword>